<dbReference type="KEGG" id="sva:SVA_3252"/>
<gene>
    <name evidence="2" type="ORF">SVA_3252</name>
</gene>
<evidence type="ECO:0000313" key="2">
    <source>
        <dbReference type="EMBL" id="BAU49800.1"/>
    </source>
</evidence>
<protein>
    <submittedName>
        <fullName evidence="2">Heavy metal transporter</fullName>
    </submittedName>
</protein>
<name>A0A1C7AF09_9GAMM</name>
<dbReference type="Proteomes" id="UP000218899">
    <property type="component" value="Chromosome"/>
</dbReference>
<sequence>MCRRRCAIERDPVCGMQVDPEQAAGKRVYEGRMYYFCSPACLAKFDRAPAQYAGEQGSRDGAEET</sequence>
<keyword evidence="3" id="KW-1185">Reference proteome</keyword>
<reference evidence="2 3" key="1">
    <citation type="submission" date="2015-08" db="EMBL/GenBank/DDBJ databases">
        <title>Complete genome sequence of Sulfurifustis variabilis.</title>
        <authorList>
            <person name="Miura A."/>
            <person name="Kojima H."/>
            <person name="Fukui M."/>
        </authorList>
    </citation>
    <scope>NUCLEOTIDE SEQUENCE [LARGE SCALE GENOMIC DNA]</scope>
    <source>
        <strain evidence="3">skN76</strain>
    </source>
</reference>
<dbReference type="Gene3D" id="1.10.620.20">
    <property type="entry name" value="Ribonucleotide Reductase, subunit A"/>
    <property type="match status" value="1"/>
</dbReference>
<dbReference type="Pfam" id="PF04945">
    <property type="entry name" value="YHS"/>
    <property type="match status" value="1"/>
</dbReference>
<dbReference type="InterPro" id="IPR011017">
    <property type="entry name" value="TRASH_dom"/>
</dbReference>
<dbReference type="InterPro" id="IPR009078">
    <property type="entry name" value="Ferritin-like_SF"/>
</dbReference>
<feature type="domain" description="TRASH" evidence="1">
    <location>
        <begin position="11"/>
        <end position="49"/>
    </location>
</feature>
<evidence type="ECO:0000313" key="3">
    <source>
        <dbReference type="Proteomes" id="UP000218899"/>
    </source>
</evidence>
<dbReference type="EMBL" id="AP014936">
    <property type="protein sequence ID" value="BAU49800.1"/>
    <property type="molecule type" value="Genomic_DNA"/>
</dbReference>
<dbReference type="InterPro" id="IPR007029">
    <property type="entry name" value="YHS_dom"/>
</dbReference>
<dbReference type="AlphaFoldDB" id="A0A1C7AF09"/>
<organism evidence="2 3">
    <name type="scientific">Sulfurifustis variabilis</name>
    <dbReference type="NCBI Taxonomy" id="1675686"/>
    <lineage>
        <taxon>Bacteria</taxon>
        <taxon>Pseudomonadati</taxon>
        <taxon>Pseudomonadota</taxon>
        <taxon>Gammaproteobacteria</taxon>
        <taxon>Acidiferrobacterales</taxon>
        <taxon>Acidiferrobacteraceae</taxon>
        <taxon>Sulfurifustis</taxon>
    </lineage>
</organism>
<dbReference type="GO" id="GO:0016491">
    <property type="term" value="F:oxidoreductase activity"/>
    <property type="evidence" value="ECO:0007669"/>
    <property type="project" value="InterPro"/>
</dbReference>
<dbReference type="SMART" id="SM00746">
    <property type="entry name" value="TRASH"/>
    <property type="match status" value="1"/>
</dbReference>
<dbReference type="SUPFAM" id="SSF47240">
    <property type="entry name" value="Ferritin-like"/>
    <property type="match status" value="1"/>
</dbReference>
<dbReference type="RefSeq" id="WP_169924211.1">
    <property type="nucleotide sequence ID" value="NZ_AP014936.1"/>
</dbReference>
<proteinExistence type="predicted"/>
<accession>A0A1C7AF09</accession>
<dbReference type="InterPro" id="IPR012348">
    <property type="entry name" value="RNR-like"/>
</dbReference>
<evidence type="ECO:0000259" key="1">
    <source>
        <dbReference type="SMART" id="SM00746"/>
    </source>
</evidence>